<evidence type="ECO:0000313" key="6">
    <source>
        <dbReference type="Proteomes" id="UP000886876"/>
    </source>
</evidence>
<dbReference type="InterPro" id="IPR046335">
    <property type="entry name" value="LacI/GalR-like_sensor"/>
</dbReference>
<name>A0A9D1G6U9_9FIRM</name>
<dbReference type="GO" id="GO:0003700">
    <property type="term" value="F:DNA-binding transcription factor activity"/>
    <property type="evidence" value="ECO:0007669"/>
    <property type="project" value="TreeGrafter"/>
</dbReference>
<comment type="caution">
    <text evidence="5">The sequence shown here is derived from an EMBL/GenBank/DDBJ whole genome shotgun (WGS) entry which is preliminary data.</text>
</comment>
<evidence type="ECO:0000256" key="3">
    <source>
        <dbReference type="ARBA" id="ARBA00023163"/>
    </source>
</evidence>
<dbReference type="EMBL" id="DVJS01000267">
    <property type="protein sequence ID" value="HIS98460.1"/>
    <property type="molecule type" value="Genomic_DNA"/>
</dbReference>
<dbReference type="InterPro" id="IPR010982">
    <property type="entry name" value="Lambda_DNA-bd_dom_sf"/>
</dbReference>
<proteinExistence type="predicted"/>
<dbReference type="CDD" id="cd01392">
    <property type="entry name" value="HTH_LacI"/>
    <property type="match status" value="1"/>
</dbReference>
<dbReference type="AlphaFoldDB" id="A0A9D1G6U9"/>
<evidence type="ECO:0000256" key="2">
    <source>
        <dbReference type="ARBA" id="ARBA00023125"/>
    </source>
</evidence>
<dbReference type="SUPFAM" id="SSF53822">
    <property type="entry name" value="Periplasmic binding protein-like I"/>
    <property type="match status" value="1"/>
</dbReference>
<keyword evidence="1" id="KW-0805">Transcription regulation</keyword>
<keyword evidence="2 5" id="KW-0238">DNA-binding</keyword>
<organism evidence="5 6">
    <name type="scientific">Candidatus Scatomorpha pullistercoris</name>
    <dbReference type="NCBI Taxonomy" id="2840929"/>
    <lineage>
        <taxon>Bacteria</taxon>
        <taxon>Bacillati</taxon>
        <taxon>Bacillota</taxon>
        <taxon>Clostridia</taxon>
        <taxon>Eubacteriales</taxon>
        <taxon>Candidatus Scatomorpha</taxon>
    </lineage>
</organism>
<dbReference type="Pfam" id="PF13377">
    <property type="entry name" value="Peripla_BP_3"/>
    <property type="match status" value="1"/>
</dbReference>
<keyword evidence="3" id="KW-0804">Transcription</keyword>
<dbReference type="Gene3D" id="1.10.260.40">
    <property type="entry name" value="lambda repressor-like DNA-binding domains"/>
    <property type="match status" value="1"/>
</dbReference>
<sequence length="339" mass="37938">MKTSNRPSVKRISEITGFSPATVSNALNMKRGVNKETAERIFQVAGELGYFTGSKSLKSIKFVQFRRNGGIIDDSPFHPAVIEGVEEAAKENGLSTIYIRLNYTSPDYVEQVNQIISDSNGGVILLATEMLEEDFDLYFNCKCPLILLDGWCERQPFNGVLINNIDSAQNAVHYLINRGHKQVGYVRGEFRIKAFQARECGYRQALVEHGIELNPEWCVTVGTKTDSAYVGMLKYLDTNPILPTAFFVDNDLIAFGVMRALKERGHRVPEDVSIVGFDDLPYCTVSSPALTTIHVNKRTMGWESVRRLITMMDDPNTGIFKIESCTEFIERDSVIDGPG</sequence>
<reference evidence="5" key="2">
    <citation type="journal article" date="2021" name="PeerJ">
        <title>Extensive microbial diversity within the chicken gut microbiome revealed by metagenomics and culture.</title>
        <authorList>
            <person name="Gilroy R."/>
            <person name="Ravi A."/>
            <person name="Getino M."/>
            <person name="Pursley I."/>
            <person name="Horton D.L."/>
            <person name="Alikhan N.F."/>
            <person name="Baker D."/>
            <person name="Gharbi K."/>
            <person name="Hall N."/>
            <person name="Watson M."/>
            <person name="Adriaenssens E.M."/>
            <person name="Foster-Nyarko E."/>
            <person name="Jarju S."/>
            <person name="Secka A."/>
            <person name="Antonio M."/>
            <person name="Oren A."/>
            <person name="Chaudhuri R.R."/>
            <person name="La Ragione R."/>
            <person name="Hildebrand F."/>
            <person name="Pallen M.J."/>
        </authorList>
    </citation>
    <scope>NUCLEOTIDE SEQUENCE</scope>
    <source>
        <strain evidence="5">ChiHecec3B27-6122</strain>
    </source>
</reference>
<dbReference type="PROSITE" id="PS50932">
    <property type="entry name" value="HTH_LACI_2"/>
    <property type="match status" value="1"/>
</dbReference>
<evidence type="ECO:0000259" key="4">
    <source>
        <dbReference type="PROSITE" id="PS50932"/>
    </source>
</evidence>
<evidence type="ECO:0000256" key="1">
    <source>
        <dbReference type="ARBA" id="ARBA00023015"/>
    </source>
</evidence>
<dbReference type="InterPro" id="IPR028082">
    <property type="entry name" value="Peripla_BP_I"/>
</dbReference>
<feature type="domain" description="HTH lacI-type" evidence="4">
    <location>
        <begin position="7"/>
        <end position="59"/>
    </location>
</feature>
<accession>A0A9D1G6U9</accession>
<dbReference type="SUPFAM" id="SSF47413">
    <property type="entry name" value="lambda repressor-like DNA-binding domains"/>
    <property type="match status" value="1"/>
</dbReference>
<dbReference type="PANTHER" id="PTHR30146:SF109">
    <property type="entry name" value="HTH-TYPE TRANSCRIPTIONAL REGULATOR GALS"/>
    <property type="match status" value="1"/>
</dbReference>
<dbReference type="Gene3D" id="3.40.50.2300">
    <property type="match status" value="2"/>
</dbReference>
<dbReference type="GO" id="GO:0000976">
    <property type="term" value="F:transcription cis-regulatory region binding"/>
    <property type="evidence" value="ECO:0007669"/>
    <property type="project" value="TreeGrafter"/>
</dbReference>
<dbReference type="Pfam" id="PF00356">
    <property type="entry name" value="LacI"/>
    <property type="match status" value="1"/>
</dbReference>
<dbReference type="Proteomes" id="UP000886876">
    <property type="component" value="Unassembled WGS sequence"/>
</dbReference>
<evidence type="ECO:0000313" key="5">
    <source>
        <dbReference type="EMBL" id="HIS98460.1"/>
    </source>
</evidence>
<dbReference type="SMART" id="SM00354">
    <property type="entry name" value="HTH_LACI"/>
    <property type="match status" value="1"/>
</dbReference>
<gene>
    <name evidence="5" type="ORF">IAD42_10830</name>
</gene>
<reference evidence="5" key="1">
    <citation type="submission" date="2020-10" db="EMBL/GenBank/DDBJ databases">
        <authorList>
            <person name="Gilroy R."/>
        </authorList>
    </citation>
    <scope>NUCLEOTIDE SEQUENCE</scope>
    <source>
        <strain evidence="5">ChiHecec3B27-6122</strain>
    </source>
</reference>
<dbReference type="PANTHER" id="PTHR30146">
    <property type="entry name" value="LACI-RELATED TRANSCRIPTIONAL REPRESSOR"/>
    <property type="match status" value="1"/>
</dbReference>
<protein>
    <submittedName>
        <fullName evidence="5">LacI family DNA-binding transcriptional regulator</fullName>
    </submittedName>
</protein>
<dbReference type="InterPro" id="IPR000843">
    <property type="entry name" value="HTH_LacI"/>
</dbReference>